<accession>A0ABR0FDD1</accession>
<evidence type="ECO:0000256" key="1">
    <source>
        <dbReference type="SAM" id="MobiDB-lite"/>
    </source>
</evidence>
<reference evidence="3 4" key="1">
    <citation type="journal article" date="2023" name="bioRxiv">
        <title>High-quality genome assemblies of four members of thePodospora anserinaspecies complex.</title>
        <authorList>
            <person name="Ament-Velasquez S.L."/>
            <person name="Vogan A.A."/>
            <person name="Wallerman O."/>
            <person name="Hartmann F."/>
            <person name="Gautier V."/>
            <person name="Silar P."/>
            <person name="Giraud T."/>
            <person name="Johannesson H."/>
        </authorList>
    </citation>
    <scope>NUCLEOTIDE SEQUENCE [LARGE SCALE GENOMIC DNA]</scope>
    <source>
        <strain evidence="3 4">CBS 112042</strain>
    </source>
</reference>
<dbReference type="GeneID" id="87900718"/>
<evidence type="ECO:0000313" key="3">
    <source>
        <dbReference type="EMBL" id="KAK4640932.1"/>
    </source>
</evidence>
<evidence type="ECO:0000313" key="4">
    <source>
        <dbReference type="Proteomes" id="UP001322138"/>
    </source>
</evidence>
<dbReference type="InterPro" id="IPR010730">
    <property type="entry name" value="HET"/>
</dbReference>
<dbReference type="PANTHER" id="PTHR33112:SF10">
    <property type="entry name" value="TOL"/>
    <property type="match status" value="1"/>
</dbReference>
<proteinExistence type="predicted"/>
<feature type="compositionally biased region" description="Acidic residues" evidence="1">
    <location>
        <begin position="681"/>
        <end position="706"/>
    </location>
</feature>
<evidence type="ECO:0000259" key="2">
    <source>
        <dbReference type="Pfam" id="PF06985"/>
    </source>
</evidence>
<dbReference type="EMBL" id="JAFFGZ010000008">
    <property type="protein sequence ID" value="KAK4640932.1"/>
    <property type="molecule type" value="Genomic_DNA"/>
</dbReference>
<feature type="domain" description="Heterokaryon incompatibility" evidence="2">
    <location>
        <begin position="232"/>
        <end position="399"/>
    </location>
</feature>
<dbReference type="RefSeq" id="XP_062729908.1">
    <property type="nucleotide sequence ID" value="XM_062881236.1"/>
</dbReference>
<comment type="caution">
    <text evidence="3">The sequence shown here is derived from an EMBL/GenBank/DDBJ whole genome shotgun (WGS) entry which is preliminary data.</text>
</comment>
<organism evidence="3 4">
    <name type="scientific">Podospora bellae-mahoneyi</name>
    <dbReference type="NCBI Taxonomy" id="2093777"/>
    <lineage>
        <taxon>Eukaryota</taxon>
        <taxon>Fungi</taxon>
        <taxon>Dikarya</taxon>
        <taxon>Ascomycota</taxon>
        <taxon>Pezizomycotina</taxon>
        <taxon>Sordariomycetes</taxon>
        <taxon>Sordariomycetidae</taxon>
        <taxon>Sordariales</taxon>
        <taxon>Podosporaceae</taxon>
        <taxon>Podospora</taxon>
    </lineage>
</organism>
<protein>
    <recommendedName>
        <fullName evidence="2">Heterokaryon incompatibility domain-containing protein</fullName>
    </recommendedName>
</protein>
<dbReference type="Pfam" id="PF06985">
    <property type="entry name" value="HET"/>
    <property type="match status" value="1"/>
</dbReference>
<name>A0ABR0FDD1_9PEZI</name>
<gene>
    <name evidence="3" type="ORF">QC761_608050</name>
</gene>
<dbReference type="PANTHER" id="PTHR33112">
    <property type="entry name" value="DOMAIN PROTEIN, PUTATIVE-RELATED"/>
    <property type="match status" value="1"/>
</dbReference>
<sequence length="805" mass="91781">MLCPTCCRIFHGRAPRLDERIRHAFSLEEFQSSLALECFICCGLRDNFRIDTEAYEIDSIDHLVGIRAVEYKFEIMGLMNDRIRTPDRPKYRYLTVTWDCEVKYPGREREIRQLVQWPIQSVEGEHRWFMCLAIPGSDDEHQIQADHKPGNVKWKEPSVFEAPKIDMWDWLQDATVSKVSQWLELCGQDHDTCSPLRSGLQTQQWYPSRLISVHPGSVRLVETVEATITGPYLTLSHRWPANASVYTQLKEDNLSSLKTRIDVDCLSKVFQDAIVYTRRLGVEYIWIDSLCIIQDSKEDWEAESATMAEIYSRSYCNLSATADRCQEEGLFHPRQKLQFSHERVTFDWVGVPFTTDDGKLSDCSAPSFHRQDYVLYDPNFWTRRVDQQELFTRGWVFQEQQLAPRILHFSSDQLLWECRQHRACEMFPSGLPQNEMGWGESWRSNPAATVIKGALASARTDGDSSGFYPTLGLSPWLAWQQVVGHYTRLNLTKAQDALVALGGVARVYQQLYKSRYVAGHWDEDFVSSLIWRVSTEGHSRNCPFARVQRPEHFRTEVSQYIAPSWSWASADIGVVGYGARLVPTYTPDVVHKCVIVSNGDQFGIVTDGYLLLKGPIYPASLAVNDRFNLKVLVGLLVEGFASPVWTVDMDMCCRRHPSLVEIVKEIENDEDSEAGLSSNGTDEEDAEMDGDSAEQSDSSSEDDGFDPDWDLKTLSKRYPVVFYLPIFEGTTVDESDNVTEIRTGLVLEPVDGCRGAYRRVGICFDKHVANRDWMLPEAMKASESMPEGSDSHLYLGLGEGMILIV</sequence>
<keyword evidence="4" id="KW-1185">Reference proteome</keyword>
<dbReference type="Proteomes" id="UP001322138">
    <property type="component" value="Unassembled WGS sequence"/>
</dbReference>
<feature type="region of interest" description="Disordered" evidence="1">
    <location>
        <begin position="670"/>
        <end position="706"/>
    </location>
</feature>